<protein>
    <recommendedName>
        <fullName evidence="4">PEP-CTERM sorting domain-containing protein</fullName>
    </recommendedName>
</protein>
<evidence type="ECO:0000313" key="3">
    <source>
        <dbReference type="Proteomes" id="UP000240505"/>
    </source>
</evidence>
<dbReference type="EMBL" id="CP028324">
    <property type="protein sequence ID" value="AVR98381.1"/>
    <property type="molecule type" value="Genomic_DNA"/>
</dbReference>
<organism evidence="2 3">
    <name type="scientific">Pseudoduganella armeniaca</name>
    <dbReference type="NCBI Taxonomy" id="2072590"/>
    <lineage>
        <taxon>Bacteria</taxon>
        <taxon>Pseudomonadati</taxon>
        <taxon>Pseudomonadota</taxon>
        <taxon>Betaproteobacteria</taxon>
        <taxon>Burkholderiales</taxon>
        <taxon>Oxalobacteraceae</taxon>
        <taxon>Telluria group</taxon>
        <taxon>Pseudoduganella</taxon>
    </lineage>
</organism>
<accession>A0A2R4CFF9</accession>
<proteinExistence type="predicted"/>
<dbReference type="KEGG" id="masz:C9I28_24120"/>
<evidence type="ECO:0008006" key="4">
    <source>
        <dbReference type="Google" id="ProtNLM"/>
    </source>
</evidence>
<dbReference type="Proteomes" id="UP000240505">
    <property type="component" value="Chromosome"/>
</dbReference>
<sequence length="292" mass="30832">MHNPCKKSAGRLGQLLVFASALAFGQGQVFAQATGTASVANFRYSVTDLNATDGIDAVVKLGASPGSPTASGNLYGWHTGVEEPDFYNGKYVTDNVNAGGTALSQGELAAFRSTYSGREALSTVRGEVMATAAPGLPGLNIKAWADVEPAELYFQLAPMSSMTVQIDVTMLLSAASVEGFAQYVRGGARLTVGPTWWPGYFDQVQDDVQGIAGQYWGTIYPGEVSLAQTLSVTLVNKSATAWKDGEISFAAGVTAEIASPVPEAQTWQLMAAGLVVLPVWARRRRARRVAQS</sequence>
<keyword evidence="1" id="KW-0732">Signal</keyword>
<evidence type="ECO:0000313" key="2">
    <source>
        <dbReference type="EMBL" id="AVR98381.1"/>
    </source>
</evidence>
<gene>
    <name evidence="2" type="ORF">C9I28_24120</name>
</gene>
<feature type="signal peptide" evidence="1">
    <location>
        <begin position="1"/>
        <end position="23"/>
    </location>
</feature>
<keyword evidence="3" id="KW-1185">Reference proteome</keyword>
<feature type="chain" id="PRO_5015356073" description="PEP-CTERM sorting domain-containing protein" evidence="1">
    <location>
        <begin position="24"/>
        <end position="292"/>
    </location>
</feature>
<dbReference type="RefSeq" id="WP_107143717.1">
    <property type="nucleotide sequence ID" value="NZ_CP028324.1"/>
</dbReference>
<reference evidence="2 3" key="1">
    <citation type="submission" date="2018-03" db="EMBL/GenBank/DDBJ databases">
        <title>Massilia armeniaca sp. nov., isolated from desert soil.</title>
        <authorList>
            <person name="Huang H."/>
            <person name="Ren M."/>
        </authorList>
    </citation>
    <scope>NUCLEOTIDE SEQUENCE [LARGE SCALE GENOMIC DNA]</scope>
    <source>
        <strain evidence="2 3">ZMN-3</strain>
    </source>
</reference>
<name>A0A2R4CFF9_9BURK</name>
<evidence type="ECO:0000256" key="1">
    <source>
        <dbReference type="SAM" id="SignalP"/>
    </source>
</evidence>
<dbReference type="AlphaFoldDB" id="A0A2R4CFF9"/>